<evidence type="ECO:0000313" key="2">
    <source>
        <dbReference type="EMBL" id="KAG5456105.1"/>
    </source>
</evidence>
<keyword evidence="3" id="KW-1185">Reference proteome</keyword>
<proteinExistence type="predicted"/>
<evidence type="ECO:0000313" key="3">
    <source>
        <dbReference type="Proteomes" id="UP000673691"/>
    </source>
</evidence>
<feature type="region of interest" description="Disordered" evidence="1">
    <location>
        <begin position="89"/>
        <end position="149"/>
    </location>
</feature>
<accession>A0A8H7ZN15</accession>
<sequence>DFSPGYVNNTLLTSDFVNTVFLPDTPNGDGHNVGRFHTAIDTREGPRPPAITAQLRSGPRKLSAIDMRPVEAGRKRTQCTAVNEKANCGDRMKETTGKRRHQRKPANSGLAASIGTATSPVGEVAATETPRARRGSRRRITRSASNEPS</sequence>
<feature type="compositionally biased region" description="Basic residues" evidence="1">
    <location>
        <begin position="132"/>
        <end position="141"/>
    </location>
</feature>
<name>A0A8H7ZN15_9FUNG</name>
<reference evidence="2 3" key="1">
    <citation type="journal article" name="Sci. Rep.">
        <title>Genome-scale phylogenetic analyses confirm Olpidium as the closest living zoosporic fungus to the non-flagellated, terrestrial fungi.</title>
        <authorList>
            <person name="Chang Y."/>
            <person name="Rochon D."/>
            <person name="Sekimoto S."/>
            <person name="Wang Y."/>
            <person name="Chovatia M."/>
            <person name="Sandor L."/>
            <person name="Salamov A."/>
            <person name="Grigoriev I.V."/>
            <person name="Stajich J.E."/>
            <person name="Spatafora J.W."/>
        </authorList>
    </citation>
    <scope>NUCLEOTIDE SEQUENCE [LARGE SCALE GENOMIC DNA]</scope>
    <source>
        <strain evidence="2">S191</strain>
    </source>
</reference>
<feature type="non-terminal residue" evidence="2">
    <location>
        <position position="1"/>
    </location>
</feature>
<organism evidence="2 3">
    <name type="scientific">Olpidium bornovanus</name>
    <dbReference type="NCBI Taxonomy" id="278681"/>
    <lineage>
        <taxon>Eukaryota</taxon>
        <taxon>Fungi</taxon>
        <taxon>Fungi incertae sedis</taxon>
        <taxon>Olpidiomycota</taxon>
        <taxon>Olpidiomycotina</taxon>
        <taxon>Olpidiomycetes</taxon>
        <taxon>Olpidiales</taxon>
        <taxon>Olpidiaceae</taxon>
        <taxon>Olpidium</taxon>
    </lineage>
</organism>
<gene>
    <name evidence="2" type="ORF">BJ554DRAFT_4250</name>
</gene>
<dbReference type="Proteomes" id="UP000673691">
    <property type="component" value="Unassembled WGS sequence"/>
</dbReference>
<comment type="caution">
    <text evidence="2">The sequence shown here is derived from an EMBL/GenBank/DDBJ whole genome shotgun (WGS) entry which is preliminary data.</text>
</comment>
<evidence type="ECO:0000256" key="1">
    <source>
        <dbReference type="SAM" id="MobiDB-lite"/>
    </source>
</evidence>
<dbReference type="AlphaFoldDB" id="A0A8H7ZN15"/>
<protein>
    <submittedName>
        <fullName evidence="2">Uncharacterized protein</fullName>
    </submittedName>
</protein>
<dbReference type="EMBL" id="JAEFCI010012283">
    <property type="protein sequence ID" value="KAG5456105.1"/>
    <property type="molecule type" value="Genomic_DNA"/>
</dbReference>